<protein>
    <submittedName>
        <fullName evidence="1">Uncharacterized protein</fullName>
    </submittedName>
</protein>
<name>A0A8H3LLY6_9GLOM</name>
<dbReference type="Proteomes" id="UP000615446">
    <property type="component" value="Unassembled WGS sequence"/>
</dbReference>
<dbReference type="AlphaFoldDB" id="A0A8H3LLY6"/>
<organism evidence="1 2">
    <name type="scientific">Rhizophagus clarus</name>
    <dbReference type="NCBI Taxonomy" id="94130"/>
    <lineage>
        <taxon>Eukaryota</taxon>
        <taxon>Fungi</taxon>
        <taxon>Fungi incertae sedis</taxon>
        <taxon>Mucoromycota</taxon>
        <taxon>Glomeromycotina</taxon>
        <taxon>Glomeromycetes</taxon>
        <taxon>Glomerales</taxon>
        <taxon>Glomeraceae</taxon>
        <taxon>Rhizophagus</taxon>
    </lineage>
</organism>
<accession>A0A8H3LLY6</accession>
<sequence>MHNCSHEVLPVLWIQKILMTNYLSESINELGDLGMWWSKRHVKIEILELLVTYMVKKNNNYPETPID</sequence>
<reference evidence="1" key="1">
    <citation type="submission" date="2019-10" db="EMBL/GenBank/DDBJ databases">
        <title>Conservation and host-specific expression of non-tandemly repeated heterogenous ribosome RNA gene in arbuscular mycorrhizal fungi.</title>
        <authorList>
            <person name="Maeda T."/>
            <person name="Kobayashi Y."/>
            <person name="Nakagawa T."/>
            <person name="Ezawa T."/>
            <person name="Yamaguchi K."/>
            <person name="Bino T."/>
            <person name="Nishimoto Y."/>
            <person name="Shigenobu S."/>
            <person name="Kawaguchi M."/>
        </authorList>
    </citation>
    <scope>NUCLEOTIDE SEQUENCE</scope>
    <source>
        <strain evidence="1">HR1</strain>
    </source>
</reference>
<dbReference type="EMBL" id="BLAL01000187">
    <property type="protein sequence ID" value="GES89409.1"/>
    <property type="molecule type" value="Genomic_DNA"/>
</dbReference>
<comment type="caution">
    <text evidence="1">The sequence shown here is derived from an EMBL/GenBank/DDBJ whole genome shotgun (WGS) entry which is preliminary data.</text>
</comment>
<proteinExistence type="predicted"/>
<gene>
    <name evidence="1" type="ORF">RCL2_001630800</name>
</gene>
<evidence type="ECO:0000313" key="1">
    <source>
        <dbReference type="EMBL" id="GES89409.1"/>
    </source>
</evidence>
<evidence type="ECO:0000313" key="2">
    <source>
        <dbReference type="Proteomes" id="UP000615446"/>
    </source>
</evidence>